<keyword evidence="1" id="KW-1185">Reference proteome</keyword>
<dbReference type="KEGG" id="cvn:111121815"/>
<organism evidence="1 2">
    <name type="scientific">Crassostrea virginica</name>
    <name type="common">Eastern oyster</name>
    <dbReference type="NCBI Taxonomy" id="6565"/>
    <lineage>
        <taxon>Eukaryota</taxon>
        <taxon>Metazoa</taxon>
        <taxon>Spiralia</taxon>
        <taxon>Lophotrochozoa</taxon>
        <taxon>Mollusca</taxon>
        <taxon>Bivalvia</taxon>
        <taxon>Autobranchia</taxon>
        <taxon>Pteriomorphia</taxon>
        <taxon>Ostreida</taxon>
        <taxon>Ostreoidea</taxon>
        <taxon>Ostreidae</taxon>
        <taxon>Crassostrea</taxon>
    </lineage>
</organism>
<accession>A0A8B8CSY0</accession>
<dbReference type="OrthoDB" id="6374621at2759"/>
<evidence type="ECO:0000313" key="1">
    <source>
        <dbReference type="Proteomes" id="UP000694844"/>
    </source>
</evidence>
<reference evidence="2" key="1">
    <citation type="submission" date="2025-08" db="UniProtKB">
        <authorList>
            <consortium name="RefSeq"/>
        </authorList>
    </citation>
    <scope>IDENTIFICATION</scope>
    <source>
        <tissue evidence="2">Whole sample</tissue>
    </source>
</reference>
<dbReference type="Pfam" id="PF17256">
    <property type="entry name" value="ANAPC16"/>
    <property type="match status" value="1"/>
</dbReference>
<dbReference type="GeneID" id="111121815"/>
<dbReference type="Proteomes" id="UP000694844">
    <property type="component" value="Chromosome 2"/>
</dbReference>
<proteinExistence type="predicted"/>
<dbReference type="GO" id="GO:0016567">
    <property type="term" value="P:protein ubiquitination"/>
    <property type="evidence" value="ECO:0007669"/>
    <property type="project" value="UniProtKB-UniPathway"/>
</dbReference>
<gene>
    <name evidence="2" type="primary">LOC111121815</name>
</gene>
<dbReference type="GO" id="GO:0005680">
    <property type="term" value="C:anaphase-promoting complex"/>
    <property type="evidence" value="ECO:0007669"/>
    <property type="project" value="InterPro"/>
</dbReference>
<dbReference type="UniPathway" id="UPA00143"/>
<sequence>MAQDSTEIRKKLFRSPMVEGDRLADNNTSMNLMTRLHIEHDMEHVFKTVNRDMHEQRLKQLRQKLKTLEEDDWRYPSVDKLIGLQ</sequence>
<dbReference type="InterPro" id="IPR029641">
    <property type="entry name" value="APC16"/>
</dbReference>
<evidence type="ECO:0000313" key="2">
    <source>
        <dbReference type="RefSeq" id="XP_022318952.1"/>
    </source>
</evidence>
<protein>
    <submittedName>
        <fullName evidence="2">Uncharacterized protein LOC111121815</fullName>
    </submittedName>
</protein>
<dbReference type="RefSeq" id="XP_022318952.1">
    <property type="nucleotide sequence ID" value="XM_022463244.1"/>
</dbReference>
<name>A0A8B8CSY0_CRAVI</name>
<dbReference type="AlphaFoldDB" id="A0A8B8CSY0"/>